<sequence>MRMTIDLNAKVKAAGALGAGVIKHKQALAFAIPHMIVEDHPEEFAVKVVENNVSVIEHLPTGRSYRVVSSKGFRFDVSPSFTKGAGRSKVGILSYKYYIDKVADGVAFCRVSEGKVDIIFKNTKNMVISDDGKVDLTIEFANN</sequence>
<protein>
    <submittedName>
        <fullName evidence="1">Uncharacterized protein</fullName>
    </submittedName>
</protein>
<name>A0A1D7XFI4_9CAUD</name>
<evidence type="ECO:0000313" key="1">
    <source>
        <dbReference type="EMBL" id="AOQ27309.1"/>
    </source>
</evidence>
<dbReference type="Proteomes" id="UP000225358">
    <property type="component" value="Segment"/>
</dbReference>
<evidence type="ECO:0000313" key="2">
    <source>
        <dbReference type="Proteomes" id="UP000225358"/>
    </source>
</evidence>
<keyword evidence="2" id="KW-1185">Reference proteome</keyword>
<reference evidence="1" key="1">
    <citation type="submission" date="2017-02" db="EMBL/GenBank/DDBJ databases">
        <title>Complete genome sequence of two Escherichia coli phages, vB_EcoM_ ESCO5 and vB_EcoM_ESCO13, which are related to phAPEC8.</title>
        <authorList>
            <person name="Trotereau A."/>
            <person name="Gonnet M."/>
            <person name="Viardot A."/>
            <person name="Lalmanach A.-C."/>
            <person name="Guabiraba R."/>
            <person name="Chanteloup N."/>
            <person name="Schouler C."/>
        </authorList>
    </citation>
    <scope>NUCLEOTIDE SEQUENCE [LARGE SCALE GENOMIC DNA]</scope>
</reference>
<organism evidence="1 2">
    <name type="scientific">Escherichia phage ESCO13</name>
    <dbReference type="NCBI Taxonomy" id="1881104"/>
    <lineage>
        <taxon>Viruses</taxon>
        <taxon>Duplodnaviria</taxon>
        <taxon>Heunggongvirae</taxon>
        <taxon>Uroviricota</taxon>
        <taxon>Caudoviricetes</taxon>
        <taxon>Stephanstirmvirinae</taxon>
        <taxon>Phapecoctavirus</taxon>
        <taxon>Phapecoctavirus ESCO13</taxon>
    </lineage>
</organism>
<proteinExistence type="predicted"/>
<dbReference type="EMBL" id="KX552041">
    <property type="protein sequence ID" value="AOQ27309.1"/>
    <property type="molecule type" value="Genomic_DNA"/>
</dbReference>
<accession>A0A1D7XFI4</accession>
<gene>
    <name evidence="1" type="ORF">ESCO13_00198</name>
</gene>